<comment type="subcellular location">
    <subcellularLocation>
        <location evidence="1">Membrane</location>
        <topology evidence="1">Multi-pass membrane protein</topology>
    </subcellularLocation>
</comment>
<sequence length="245" mass="26721">MAADVILEAVFGYLGLVLWSFQLLPQAISNYRLGSVGALSALMMLVWALWAPIFSAYGLYSNMAVPLLIQPNIFGFLALLCFVQCLYYRRSVSSSSAVAIGLFCILLVVMAGLEVALFIAIKHANDNGASWVPTMIGILPTVLITGGFIPQYYDIIKTGNVDGISQCFLAMDTLGGVFSIIALVFHPRPFDFLSLGSYVAVVVLDVGLLILIQWYNWRADRRKESSALEEVRCSNYSSTTIGGAH</sequence>
<feature type="transmembrane region" description="Helical" evidence="5">
    <location>
        <begin position="192"/>
        <end position="215"/>
    </location>
</feature>
<keyword evidence="7" id="KW-1185">Reference proteome</keyword>
<evidence type="ECO:0000313" key="6">
    <source>
        <dbReference type="EMBL" id="KNC97242.1"/>
    </source>
</evidence>
<name>A0A0L0H7P6_SPIPD</name>
<dbReference type="InParanoid" id="A0A0L0H7P6"/>
<dbReference type="GeneID" id="27690833"/>
<dbReference type="FunCoup" id="A0A0L0H7P6">
    <property type="interactions" value="3"/>
</dbReference>
<feature type="transmembrane region" description="Helical" evidence="5">
    <location>
        <begin position="133"/>
        <end position="155"/>
    </location>
</feature>
<organism evidence="6 7">
    <name type="scientific">Spizellomyces punctatus (strain DAOM BR117)</name>
    <dbReference type="NCBI Taxonomy" id="645134"/>
    <lineage>
        <taxon>Eukaryota</taxon>
        <taxon>Fungi</taxon>
        <taxon>Fungi incertae sedis</taxon>
        <taxon>Chytridiomycota</taxon>
        <taxon>Chytridiomycota incertae sedis</taxon>
        <taxon>Chytridiomycetes</taxon>
        <taxon>Spizellomycetales</taxon>
        <taxon>Spizellomycetaceae</taxon>
        <taxon>Spizellomyces</taxon>
    </lineage>
</organism>
<proteinExistence type="predicted"/>
<evidence type="ECO:0000313" key="7">
    <source>
        <dbReference type="Proteomes" id="UP000053201"/>
    </source>
</evidence>
<feature type="transmembrane region" description="Helical" evidence="5">
    <location>
        <begin position="69"/>
        <end position="88"/>
    </location>
</feature>
<dbReference type="InterPro" id="IPR051415">
    <property type="entry name" value="LAAT-1"/>
</dbReference>
<evidence type="ECO:0000256" key="2">
    <source>
        <dbReference type="ARBA" id="ARBA00022692"/>
    </source>
</evidence>
<dbReference type="OMA" id="WRIRYRK"/>
<evidence type="ECO:0000256" key="5">
    <source>
        <dbReference type="SAM" id="Phobius"/>
    </source>
</evidence>
<dbReference type="VEuPathDB" id="FungiDB:SPPG_07628"/>
<reference evidence="6 7" key="1">
    <citation type="submission" date="2009-08" db="EMBL/GenBank/DDBJ databases">
        <title>The Genome Sequence of Spizellomyces punctatus strain DAOM BR117.</title>
        <authorList>
            <consortium name="The Broad Institute Genome Sequencing Platform"/>
            <person name="Russ C."/>
            <person name="Cuomo C."/>
            <person name="Shea T."/>
            <person name="Young S.K."/>
            <person name="Zeng Q."/>
            <person name="Koehrsen M."/>
            <person name="Haas B."/>
            <person name="Borodovsky M."/>
            <person name="Guigo R."/>
            <person name="Alvarado L."/>
            <person name="Berlin A."/>
            <person name="Bochicchio J."/>
            <person name="Borenstein D."/>
            <person name="Chapman S."/>
            <person name="Chen Z."/>
            <person name="Engels R."/>
            <person name="Freedman E."/>
            <person name="Gellesch M."/>
            <person name="Goldberg J."/>
            <person name="Griggs A."/>
            <person name="Gujja S."/>
            <person name="Heiman D."/>
            <person name="Hepburn T."/>
            <person name="Howarth C."/>
            <person name="Jen D."/>
            <person name="Larson L."/>
            <person name="Lewis B."/>
            <person name="Mehta T."/>
            <person name="Park D."/>
            <person name="Pearson M."/>
            <person name="Roberts A."/>
            <person name="Saif S."/>
            <person name="Shenoy N."/>
            <person name="Sisk P."/>
            <person name="Stolte C."/>
            <person name="Sykes S."/>
            <person name="Thomson T."/>
            <person name="Walk T."/>
            <person name="White J."/>
            <person name="Yandava C."/>
            <person name="Burger G."/>
            <person name="Gray M.W."/>
            <person name="Holland P.W.H."/>
            <person name="King N."/>
            <person name="Lang F.B.F."/>
            <person name="Roger A.J."/>
            <person name="Ruiz-Trillo I."/>
            <person name="Lander E."/>
            <person name="Nusbaum C."/>
        </authorList>
    </citation>
    <scope>NUCLEOTIDE SEQUENCE [LARGE SCALE GENOMIC DNA]</scope>
    <source>
        <strain evidence="6 7">DAOM BR117</strain>
    </source>
</reference>
<dbReference type="Proteomes" id="UP000053201">
    <property type="component" value="Unassembled WGS sequence"/>
</dbReference>
<keyword evidence="2 5" id="KW-0812">Transmembrane</keyword>
<evidence type="ECO:0000256" key="1">
    <source>
        <dbReference type="ARBA" id="ARBA00004141"/>
    </source>
</evidence>
<dbReference type="RefSeq" id="XP_016605282.1">
    <property type="nucleotide sequence ID" value="XM_016755792.1"/>
</dbReference>
<feature type="transmembrane region" description="Helical" evidence="5">
    <location>
        <begin position="100"/>
        <end position="121"/>
    </location>
</feature>
<dbReference type="GO" id="GO:0016020">
    <property type="term" value="C:membrane"/>
    <property type="evidence" value="ECO:0007669"/>
    <property type="project" value="UniProtKB-SubCell"/>
</dbReference>
<dbReference type="Gene3D" id="1.20.1280.290">
    <property type="match status" value="2"/>
</dbReference>
<dbReference type="PANTHER" id="PTHR16201:SF37">
    <property type="entry name" value="PQ-LOOP REPEAT-CONTAINING PROTEIN"/>
    <property type="match status" value="1"/>
</dbReference>
<evidence type="ECO:0000256" key="3">
    <source>
        <dbReference type="ARBA" id="ARBA00022989"/>
    </source>
</evidence>
<dbReference type="InterPro" id="IPR006603">
    <property type="entry name" value="PQ-loop_rpt"/>
</dbReference>
<evidence type="ECO:0008006" key="8">
    <source>
        <dbReference type="Google" id="ProtNLM"/>
    </source>
</evidence>
<feature type="transmembrane region" description="Helical" evidence="5">
    <location>
        <begin position="167"/>
        <end position="186"/>
    </location>
</feature>
<accession>A0A0L0H7P6</accession>
<gene>
    <name evidence="6" type="ORF">SPPG_07628</name>
</gene>
<evidence type="ECO:0000256" key="4">
    <source>
        <dbReference type="ARBA" id="ARBA00023136"/>
    </source>
</evidence>
<keyword evidence="3 5" id="KW-1133">Transmembrane helix</keyword>
<feature type="transmembrane region" description="Helical" evidence="5">
    <location>
        <begin position="6"/>
        <end position="24"/>
    </location>
</feature>
<protein>
    <recommendedName>
        <fullName evidence="8">PQ loop repeat protein</fullName>
    </recommendedName>
</protein>
<dbReference type="AlphaFoldDB" id="A0A0L0H7P6"/>
<dbReference type="SMART" id="SM00679">
    <property type="entry name" value="CTNS"/>
    <property type="match status" value="2"/>
</dbReference>
<dbReference type="PANTHER" id="PTHR16201">
    <property type="entry name" value="SEVEN TRANSMEMBRANE PROTEIN 1-RELATED"/>
    <property type="match status" value="1"/>
</dbReference>
<feature type="transmembrane region" description="Helical" evidence="5">
    <location>
        <begin position="36"/>
        <end position="57"/>
    </location>
</feature>
<dbReference type="Pfam" id="PF04193">
    <property type="entry name" value="PQ-loop"/>
    <property type="match status" value="2"/>
</dbReference>
<dbReference type="OrthoDB" id="407617at2759"/>
<dbReference type="EMBL" id="KQ257465">
    <property type="protein sequence ID" value="KNC97242.1"/>
    <property type="molecule type" value="Genomic_DNA"/>
</dbReference>
<dbReference type="eggNOG" id="KOG2913">
    <property type="taxonomic scope" value="Eukaryota"/>
</dbReference>
<keyword evidence="4 5" id="KW-0472">Membrane</keyword>